<reference evidence="3" key="1">
    <citation type="submission" date="2013-03" db="EMBL/GenBank/DDBJ databases">
        <title>The Genome Sequence of Anopheles dirus WRAIR2.</title>
        <authorList>
            <consortium name="The Broad Institute Genomics Platform"/>
            <person name="Neafsey D.E."/>
            <person name="Walton C."/>
            <person name="Walker B."/>
            <person name="Young S.K."/>
            <person name="Zeng Q."/>
            <person name="Gargeya S."/>
            <person name="Fitzgerald M."/>
            <person name="Haas B."/>
            <person name="Abouelleil A."/>
            <person name="Allen A.W."/>
            <person name="Alvarado L."/>
            <person name="Arachchi H.M."/>
            <person name="Berlin A.M."/>
            <person name="Chapman S.B."/>
            <person name="Gainer-Dewar J."/>
            <person name="Goldberg J."/>
            <person name="Griggs A."/>
            <person name="Gujja S."/>
            <person name="Hansen M."/>
            <person name="Howarth C."/>
            <person name="Imamovic A."/>
            <person name="Ireland A."/>
            <person name="Larimer J."/>
            <person name="McCowan C."/>
            <person name="Murphy C."/>
            <person name="Pearson M."/>
            <person name="Poon T.W."/>
            <person name="Priest M."/>
            <person name="Roberts A."/>
            <person name="Saif S."/>
            <person name="Shea T."/>
            <person name="Sisk P."/>
            <person name="Sykes S."/>
            <person name="Wortman J."/>
            <person name="Nusbaum C."/>
            <person name="Birren B."/>
        </authorList>
    </citation>
    <scope>NUCLEOTIDE SEQUENCE [LARGE SCALE GENOMIC DNA]</scope>
    <source>
        <strain evidence="3">WRAIR2</strain>
    </source>
</reference>
<accession>A0A182NVJ5</accession>
<proteinExistence type="predicted"/>
<dbReference type="VEuPathDB" id="VectorBase:ADIR011696"/>
<dbReference type="Proteomes" id="UP000075884">
    <property type="component" value="Unassembled WGS sequence"/>
</dbReference>
<organism evidence="2 3">
    <name type="scientific">Anopheles dirus</name>
    <dbReference type="NCBI Taxonomy" id="7168"/>
    <lineage>
        <taxon>Eukaryota</taxon>
        <taxon>Metazoa</taxon>
        <taxon>Ecdysozoa</taxon>
        <taxon>Arthropoda</taxon>
        <taxon>Hexapoda</taxon>
        <taxon>Insecta</taxon>
        <taxon>Pterygota</taxon>
        <taxon>Neoptera</taxon>
        <taxon>Endopterygota</taxon>
        <taxon>Diptera</taxon>
        <taxon>Nematocera</taxon>
        <taxon>Culicoidea</taxon>
        <taxon>Culicidae</taxon>
        <taxon>Anophelinae</taxon>
        <taxon>Anopheles</taxon>
    </lineage>
</organism>
<protein>
    <submittedName>
        <fullName evidence="2">Uncharacterized protein</fullName>
    </submittedName>
</protein>
<feature type="region of interest" description="Disordered" evidence="1">
    <location>
        <begin position="1"/>
        <end position="61"/>
    </location>
</feature>
<evidence type="ECO:0000313" key="2">
    <source>
        <dbReference type="EnsemblMetazoa" id="ADIR011696-PA"/>
    </source>
</evidence>
<feature type="compositionally biased region" description="Polar residues" evidence="1">
    <location>
        <begin position="27"/>
        <end position="38"/>
    </location>
</feature>
<sequence length="61" mass="6555">MSASRRLGPCPKPTLSAPSTPEKLIPINQSGSISSQLATALGQRDPDVKGLINKQRNDRTR</sequence>
<evidence type="ECO:0000313" key="3">
    <source>
        <dbReference type="Proteomes" id="UP000075884"/>
    </source>
</evidence>
<dbReference type="AlphaFoldDB" id="A0A182NVJ5"/>
<name>A0A182NVJ5_9DIPT</name>
<dbReference type="EnsemblMetazoa" id="ADIR011696-RA">
    <property type="protein sequence ID" value="ADIR011696-PA"/>
    <property type="gene ID" value="ADIR011696"/>
</dbReference>
<evidence type="ECO:0000256" key="1">
    <source>
        <dbReference type="SAM" id="MobiDB-lite"/>
    </source>
</evidence>
<reference evidence="2" key="2">
    <citation type="submission" date="2020-05" db="UniProtKB">
        <authorList>
            <consortium name="EnsemblMetazoa"/>
        </authorList>
    </citation>
    <scope>IDENTIFICATION</scope>
    <source>
        <strain evidence="2">WRAIR2</strain>
    </source>
</reference>
<keyword evidence="3" id="KW-1185">Reference proteome</keyword>